<proteinExistence type="predicted"/>
<dbReference type="Pfam" id="PF25764">
    <property type="entry name" value="KIF21A_4th"/>
    <property type="match status" value="1"/>
</dbReference>
<evidence type="ECO:0000256" key="1">
    <source>
        <dbReference type="SAM" id="MobiDB-lite"/>
    </source>
</evidence>
<dbReference type="Proteomes" id="UP001341840">
    <property type="component" value="Unassembled WGS sequence"/>
</dbReference>
<dbReference type="EMBL" id="JASCZI010000091">
    <property type="protein sequence ID" value="MED6108540.1"/>
    <property type="molecule type" value="Genomic_DNA"/>
</dbReference>
<evidence type="ECO:0000313" key="2">
    <source>
        <dbReference type="EMBL" id="MED6108540.1"/>
    </source>
</evidence>
<comment type="caution">
    <text evidence="2">The sequence shown here is derived from an EMBL/GenBank/DDBJ whole genome shotgun (WGS) entry which is preliminary data.</text>
</comment>
<protein>
    <submittedName>
        <fullName evidence="2">Uncharacterized protein</fullName>
    </submittedName>
</protein>
<name>A0ABU6QA50_9FABA</name>
<feature type="region of interest" description="Disordered" evidence="1">
    <location>
        <begin position="132"/>
        <end position="163"/>
    </location>
</feature>
<organism evidence="2 3">
    <name type="scientific">Stylosanthes scabra</name>
    <dbReference type="NCBI Taxonomy" id="79078"/>
    <lineage>
        <taxon>Eukaryota</taxon>
        <taxon>Viridiplantae</taxon>
        <taxon>Streptophyta</taxon>
        <taxon>Embryophyta</taxon>
        <taxon>Tracheophyta</taxon>
        <taxon>Spermatophyta</taxon>
        <taxon>Magnoliopsida</taxon>
        <taxon>eudicotyledons</taxon>
        <taxon>Gunneridae</taxon>
        <taxon>Pentapetalae</taxon>
        <taxon>rosids</taxon>
        <taxon>fabids</taxon>
        <taxon>Fabales</taxon>
        <taxon>Fabaceae</taxon>
        <taxon>Papilionoideae</taxon>
        <taxon>50 kb inversion clade</taxon>
        <taxon>dalbergioids sensu lato</taxon>
        <taxon>Dalbergieae</taxon>
        <taxon>Pterocarpus clade</taxon>
        <taxon>Stylosanthes</taxon>
    </lineage>
</organism>
<gene>
    <name evidence="2" type="ORF">PIB30_025020</name>
</gene>
<sequence>MRPPISPLPSPISTTARRCHHLFSTSHPNFPITEGEARTSLLSSPPELLFLPPWKSLRRLRPQPVLLWFSPATQISPLPKEKLALHYFPRRRSCCSCRRGSHRAASVLNQCYCGSTQVSELKKKQVAKAQLLRQKQKSDGAAKQLRDEIHRIKSQKVQTAEDS</sequence>
<evidence type="ECO:0000313" key="3">
    <source>
        <dbReference type="Proteomes" id="UP001341840"/>
    </source>
</evidence>
<reference evidence="2 3" key="1">
    <citation type="journal article" date="2023" name="Plants (Basel)">
        <title>Bridging the Gap: Combining Genomics and Transcriptomics Approaches to Understand Stylosanthes scabra, an Orphan Legume from the Brazilian Caatinga.</title>
        <authorList>
            <person name="Ferreira-Neto J.R.C."/>
            <person name="da Silva M.D."/>
            <person name="Binneck E."/>
            <person name="de Melo N.F."/>
            <person name="da Silva R.H."/>
            <person name="de Melo A.L.T.M."/>
            <person name="Pandolfi V."/>
            <person name="Bustamante F.O."/>
            <person name="Brasileiro-Vidal A.C."/>
            <person name="Benko-Iseppon A.M."/>
        </authorList>
    </citation>
    <scope>NUCLEOTIDE SEQUENCE [LARGE SCALE GENOMIC DNA]</scope>
    <source>
        <tissue evidence="2">Leaves</tissue>
    </source>
</reference>
<feature type="compositionally biased region" description="Basic and acidic residues" evidence="1">
    <location>
        <begin position="136"/>
        <end position="151"/>
    </location>
</feature>
<keyword evidence="3" id="KW-1185">Reference proteome</keyword>
<accession>A0ABU6QA50</accession>